<evidence type="ECO:0000313" key="10">
    <source>
        <dbReference type="Proteomes" id="UP000732619"/>
    </source>
</evidence>
<dbReference type="Pfam" id="PF02415">
    <property type="entry name" value="Chlam_PMP"/>
    <property type="match status" value="1"/>
</dbReference>
<dbReference type="Gene3D" id="2.60.40.10">
    <property type="entry name" value="Immunoglobulins"/>
    <property type="match status" value="2"/>
</dbReference>
<evidence type="ECO:0000256" key="2">
    <source>
        <dbReference type="ARBA" id="ARBA00004442"/>
    </source>
</evidence>
<proteinExistence type="predicted"/>
<name>A0A8T3VKB4_METOL</name>
<reference evidence="9" key="1">
    <citation type="submission" date="2019-04" db="EMBL/GenBank/DDBJ databases">
        <title>Evolution of Biomass-Degrading Anaerobic Consortia Revealed by Metagenomics.</title>
        <authorList>
            <person name="Peng X."/>
        </authorList>
    </citation>
    <scope>NUCLEOTIDE SEQUENCE</scope>
    <source>
        <strain evidence="9">SIG14</strain>
    </source>
</reference>
<keyword evidence="7" id="KW-0998">Cell outer membrane</keyword>
<evidence type="ECO:0000313" key="9">
    <source>
        <dbReference type="EMBL" id="MBE6511573.1"/>
    </source>
</evidence>
<dbReference type="PANTHER" id="PTHR11319:SF35">
    <property type="entry name" value="OUTER MEMBRANE PROTEIN PMPC-RELATED"/>
    <property type="match status" value="1"/>
</dbReference>
<dbReference type="Gene3D" id="2.160.20.10">
    <property type="entry name" value="Single-stranded right-handed beta-helix, Pectin lyase-like"/>
    <property type="match status" value="1"/>
</dbReference>
<dbReference type="SUPFAM" id="SSF51126">
    <property type="entry name" value="Pectin lyase-like"/>
    <property type="match status" value="1"/>
</dbReference>
<dbReference type="GO" id="GO:0005576">
    <property type="term" value="C:extracellular region"/>
    <property type="evidence" value="ECO:0007669"/>
    <property type="project" value="UniProtKB-SubCell"/>
</dbReference>
<dbReference type="Proteomes" id="UP000732619">
    <property type="component" value="Unassembled WGS sequence"/>
</dbReference>
<evidence type="ECO:0000256" key="4">
    <source>
        <dbReference type="ARBA" id="ARBA00022525"/>
    </source>
</evidence>
<dbReference type="SUPFAM" id="SSF49373">
    <property type="entry name" value="Invasin/intimin cell-adhesion fragments"/>
    <property type="match status" value="2"/>
</dbReference>
<feature type="compositionally biased region" description="Low complexity" evidence="8">
    <location>
        <begin position="38"/>
        <end position="60"/>
    </location>
</feature>
<protein>
    <recommendedName>
        <fullName evidence="11">Adhesin-like protein</fullName>
    </recommendedName>
</protein>
<keyword evidence="5" id="KW-0732">Signal</keyword>
<dbReference type="InterPro" id="IPR012334">
    <property type="entry name" value="Pectin_lyas_fold"/>
</dbReference>
<dbReference type="InterPro" id="IPR008964">
    <property type="entry name" value="Invasin/intimin_cell_adhesion"/>
</dbReference>
<accession>A0A8T3VKB4</accession>
<dbReference type="EMBL" id="SUTG01000001">
    <property type="protein sequence ID" value="MBE6511573.1"/>
    <property type="molecule type" value="Genomic_DNA"/>
</dbReference>
<feature type="region of interest" description="Disordered" evidence="8">
    <location>
        <begin position="36"/>
        <end position="89"/>
    </location>
</feature>
<evidence type="ECO:0008006" key="11">
    <source>
        <dbReference type="Google" id="ProtNLM"/>
    </source>
</evidence>
<dbReference type="InterPro" id="IPR013783">
    <property type="entry name" value="Ig-like_fold"/>
</dbReference>
<keyword evidence="4" id="KW-0964">Secreted</keyword>
<dbReference type="InterPro" id="IPR003368">
    <property type="entry name" value="POMP_repeat"/>
</dbReference>
<gene>
    <name evidence="9" type="ORF">E7Z75_00270</name>
</gene>
<evidence type="ECO:0000256" key="8">
    <source>
        <dbReference type="SAM" id="MobiDB-lite"/>
    </source>
</evidence>
<evidence type="ECO:0000256" key="5">
    <source>
        <dbReference type="ARBA" id="ARBA00022729"/>
    </source>
</evidence>
<evidence type="ECO:0000256" key="3">
    <source>
        <dbReference type="ARBA" id="ARBA00004613"/>
    </source>
</evidence>
<dbReference type="InterPro" id="IPR011050">
    <property type="entry name" value="Pectin_lyase_fold/virulence"/>
</dbReference>
<comment type="caution">
    <text evidence="9">The sequence shown here is derived from an EMBL/GenBank/DDBJ whole genome shotgun (WGS) entry which is preliminary data.</text>
</comment>
<feature type="compositionally biased region" description="Low complexity" evidence="8">
    <location>
        <begin position="77"/>
        <end position="89"/>
    </location>
</feature>
<evidence type="ECO:0000256" key="7">
    <source>
        <dbReference type="ARBA" id="ARBA00023237"/>
    </source>
</evidence>
<sequence>MKLDKKFLILLSLLFMIMLGFNSVSAADSSDVVDESGADLSLSSSSDLEMIDDSQSSSEMISDESLSEPNSVDEVPDSSSNNDELLLDDSGLSSNDDELLLDDSGLSSNDDWIKESSDAIYLSKDGNDENDGSQDNPVNTIERAIQLATAENGPHKISVGEGSYVVFGIDLDDTYLTIEGAGIDKTIFDGVGYTGGIFSIYNSNLTIRNLKIIDGVNTGSSGGAFTNMGNLTMENIDVSGCIVKNGNGGVIYSVGKLNIFNSSFSNNQVIPTDSGGNGGVIYCDGYYTSLSYPPSLNISGCEFINNTAKGNTFGGGAIYMQYVDGFKSIENSIFINNKALAGGAIFMQNSEGNFLMNNVSFIKNVATGTVSNYGGGAINLIGKTDGRVGNVIITNSQFVNNSAIGTRGGGAILDRNVDLNISNSFIFNNKDTEKGMSIYKDTTVYYPNGGRIYLEDNWWGTNNPQKLDKITINRWVVADLSVELLDNLEDNLANDYNIANFDKKLNYYDIKVLLNHYNDGSLIENANYYPFEREFKIASNNGEINQTIGLLENNMASVLLCSSSKENLISLRIDNQSLEFNTNSIISNISGEKLQRIIDNAEDGDAIDLSNCNCENISNIIINKNLTIIGNNATSIKSAGGTPIFIVDKNSFDVDSFKISNIKFLVDNGDTIVLVNAKNSTNPLEIEIPAINISGITVEKFNESVVGETVDLLMINSERGILATSNPINIENVSSFDGIKQFKFNVTSIEGESGINIPQGGNIDINGSSGGSTVMVATSIVAKAMKTTTVNTKINGKKAGKAFSITLKDSKGNLLANKEVMISFNGKVYKRTTNAKGVATVKIALAKKGTYPVVVSFLGDEKYNGSFAVAKVKVNPQKVKLTVTKKTYKASKKTKYLYATLKAANKKAIKGKKLTFTVNGKKYTAKTNAKGIAKVKVKLSKRKTYKFTVKFAGDNTFKKISKKGKVVIK</sequence>
<organism evidence="9 10">
    <name type="scientific">Methanobrevibacter olleyae</name>
    <dbReference type="NCBI Taxonomy" id="294671"/>
    <lineage>
        <taxon>Archaea</taxon>
        <taxon>Methanobacteriati</taxon>
        <taxon>Methanobacteriota</taxon>
        <taxon>Methanomada group</taxon>
        <taxon>Methanobacteria</taxon>
        <taxon>Methanobacteriales</taxon>
        <taxon>Methanobacteriaceae</taxon>
        <taxon>Methanobrevibacter</taxon>
    </lineage>
</organism>
<dbReference type="AlphaFoldDB" id="A0A8T3VKB4"/>
<evidence type="ECO:0000256" key="6">
    <source>
        <dbReference type="ARBA" id="ARBA00023136"/>
    </source>
</evidence>
<evidence type="ECO:0000256" key="1">
    <source>
        <dbReference type="ARBA" id="ARBA00004196"/>
    </source>
</evidence>
<comment type="subcellular location">
    <subcellularLocation>
        <location evidence="1">Cell envelope</location>
    </subcellularLocation>
    <subcellularLocation>
        <location evidence="2">Cell outer membrane</location>
    </subcellularLocation>
    <subcellularLocation>
        <location evidence="3">Secreted</location>
    </subcellularLocation>
</comment>
<dbReference type="PANTHER" id="PTHR11319">
    <property type="entry name" value="G PROTEIN-COUPLED RECEPTOR-RELATED"/>
    <property type="match status" value="1"/>
</dbReference>
<keyword evidence="6" id="KW-0472">Membrane</keyword>